<protein>
    <submittedName>
        <fullName evidence="1">Uncharacterized protein</fullName>
    </submittedName>
</protein>
<evidence type="ECO:0000313" key="2">
    <source>
        <dbReference type="Proteomes" id="UP001057279"/>
    </source>
</evidence>
<name>A0ACB9V7U4_9CETA</name>
<dbReference type="Proteomes" id="UP001057279">
    <property type="component" value="Linkage Group LG04"/>
</dbReference>
<gene>
    <name evidence="1" type="ORF">MJG53_006027</name>
</gene>
<evidence type="ECO:0000313" key="1">
    <source>
        <dbReference type="EMBL" id="KAI4585793.1"/>
    </source>
</evidence>
<dbReference type="EMBL" id="CM043029">
    <property type="protein sequence ID" value="KAI4585793.1"/>
    <property type="molecule type" value="Genomic_DNA"/>
</dbReference>
<comment type="caution">
    <text evidence="1">The sequence shown here is derived from an EMBL/GenBank/DDBJ whole genome shotgun (WGS) entry which is preliminary data.</text>
</comment>
<organism evidence="1 2">
    <name type="scientific">Ovis ammon polii x Ovis aries</name>
    <dbReference type="NCBI Taxonomy" id="2918886"/>
    <lineage>
        <taxon>Eukaryota</taxon>
        <taxon>Metazoa</taxon>
        <taxon>Chordata</taxon>
        <taxon>Craniata</taxon>
        <taxon>Vertebrata</taxon>
        <taxon>Euteleostomi</taxon>
        <taxon>Mammalia</taxon>
        <taxon>Eutheria</taxon>
        <taxon>Laurasiatheria</taxon>
        <taxon>Artiodactyla</taxon>
        <taxon>Ruminantia</taxon>
        <taxon>Pecora</taxon>
        <taxon>Bovidae</taxon>
        <taxon>Caprinae</taxon>
        <taxon>Ovis</taxon>
    </lineage>
</organism>
<sequence>MSLLLLLGIRQQKPLSVTCICIASVAAHPSPQAIMYDRAPRVLRLAEGGSTENRVGPGSYQVPYLKQQATGGYAPFLSLTARESAFTVISNTEKDVPGPGHYNVSEKQCNIKGGQSLQNREKRFKKFISDGPGPASYDQSYPGTLAVVNRKTLEAKEHLQSKMSRALTVSRSVYVPSIPFGRSYGYDVNEDDSIVKLLPPASDSTLGPAYYKPQIDFSNATLKYKGIHFGNSLGRLQLPITSGPGPGQYDITQKKPPHYENVNIKKDQQQNSCSNLRRLYEVKILKEEKECSEFRNLEAGVLGNWKAEILRIILFLKSDRLASDEFAFFHTCDEVKDARKMWGKPFTQVRDTVQVPVQDTIQGVPGPGKYDIKSQFQKHKSATSNVNGASPAFLSQSKRFVPMKSITPAPGTYNESRTAFKPLKKTLGLKNTSFGQSAARFTQDSKTEKMPGPGFYNIQNNTFIDNLSNTYWKKPKKSAFGSSVPRTLFLVQKEVFITPGPADYKVPEISDELPNLTNQYAAFLSRTERTSKVSDMGVPAPGAYDVQKSYEVSQIQHKYMPPRTFVARIKHASFLSTTPRCLDKVDDGPGFLDQVLVPMARGVRTGNEIFMKDRTGPLKEFNKMYLRKSKINNLSMGVARLSH</sequence>
<reference evidence="1" key="1">
    <citation type="submission" date="2022-03" db="EMBL/GenBank/DDBJ databases">
        <title>Genomic analyses of argali, domestic sheep and their hybrids provide insights into chromosomal evolution, heterosis and genetic basis of agronomic traits.</title>
        <authorList>
            <person name="Li M."/>
        </authorList>
    </citation>
    <scope>NUCLEOTIDE SEQUENCE</scope>
    <source>
        <strain evidence="1">F1 hybrid</strain>
    </source>
</reference>
<proteinExistence type="predicted"/>
<keyword evidence="2" id="KW-1185">Reference proteome</keyword>
<accession>A0ACB9V7U4</accession>